<sequence length="168" mass="19726">MTLLKTFWTPIIVYPDVKTGCKFVAAYTIAISIFLMALLVHMQNGGESTQMYNPFFEANLRELNYYVVYTLIFFAYMVGSSLLLLKGLNNNLRGFLLPWLIGMGFVVIFLLVWSIWLLYGYYIYIHIICAAVIYWIVAAMQFYCWLCVYTQYRVIYEMQSPNIELLIF</sequence>
<proteinExistence type="predicted"/>
<accession>A0A2S2N6L1</accession>
<dbReference type="Pfam" id="PF15860">
    <property type="entry name" value="DUF4728"/>
    <property type="match status" value="1"/>
</dbReference>
<dbReference type="GO" id="GO:0019991">
    <property type="term" value="P:septate junction assembly"/>
    <property type="evidence" value="ECO:0007669"/>
    <property type="project" value="TreeGrafter"/>
</dbReference>
<dbReference type="EMBL" id="GGMR01000141">
    <property type="protein sequence ID" value="MBY12760.1"/>
    <property type="molecule type" value="Transcribed_RNA"/>
</dbReference>
<dbReference type="GO" id="GO:0005886">
    <property type="term" value="C:plasma membrane"/>
    <property type="evidence" value="ECO:0007669"/>
    <property type="project" value="TreeGrafter"/>
</dbReference>
<feature type="transmembrane region" description="Helical" evidence="1">
    <location>
        <begin position="122"/>
        <end position="148"/>
    </location>
</feature>
<reference evidence="2" key="1">
    <citation type="submission" date="2018-04" db="EMBL/GenBank/DDBJ databases">
        <title>Transcriptome of Schizaphis graminum biotype I.</title>
        <authorList>
            <person name="Scully E.D."/>
            <person name="Geib S.M."/>
            <person name="Palmer N.A."/>
            <person name="Koch K."/>
            <person name="Bradshaw J."/>
            <person name="Heng-Moss T."/>
            <person name="Sarath G."/>
        </authorList>
    </citation>
    <scope>NUCLEOTIDE SEQUENCE</scope>
</reference>
<evidence type="ECO:0000313" key="2">
    <source>
        <dbReference type="EMBL" id="MBY12760.1"/>
    </source>
</evidence>
<keyword evidence="1" id="KW-1133">Transmembrane helix</keyword>
<keyword evidence="1" id="KW-0812">Transmembrane</keyword>
<protein>
    <submittedName>
        <fullName evidence="2">Uncharacterized protein</fullName>
    </submittedName>
</protein>
<name>A0A2S2N6L1_SCHGA</name>
<dbReference type="PANTHER" id="PTHR36694:SF11">
    <property type="entry name" value="LP21121P-RELATED"/>
    <property type="match status" value="1"/>
</dbReference>
<dbReference type="PANTHER" id="PTHR36694">
    <property type="entry name" value="PASIFLORA 1, ISOFORM A-RELATED"/>
    <property type="match status" value="1"/>
</dbReference>
<gene>
    <name evidence="2" type="ORF">g.105924</name>
</gene>
<feature type="transmembrane region" description="Helical" evidence="1">
    <location>
        <begin position="21"/>
        <end position="43"/>
    </location>
</feature>
<feature type="transmembrane region" description="Helical" evidence="1">
    <location>
        <begin position="97"/>
        <end position="116"/>
    </location>
</feature>
<dbReference type="GO" id="GO:0035159">
    <property type="term" value="P:regulation of tube length, open tracheal system"/>
    <property type="evidence" value="ECO:0007669"/>
    <property type="project" value="TreeGrafter"/>
</dbReference>
<dbReference type="InterPro" id="IPR031720">
    <property type="entry name" value="DUF4728"/>
</dbReference>
<evidence type="ECO:0000256" key="1">
    <source>
        <dbReference type="SAM" id="Phobius"/>
    </source>
</evidence>
<dbReference type="AlphaFoldDB" id="A0A2S2N6L1"/>
<dbReference type="GO" id="GO:0060857">
    <property type="term" value="P:establishment of glial blood-brain barrier"/>
    <property type="evidence" value="ECO:0007669"/>
    <property type="project" value="TreeGrafter"/>
</dbReference>
<organism evidence="2">
    <name type="scientific">Schizaphis graminum</name>
    <name type="common">Green bug aphid</name>
    <dbReference type="NCBI Taxonomy" id="13262"/>
    <lineage>
        <taxon>Eukaryota</taxon>
        <taxon>Metazoa</taxon>
        <taxon>Ecdysozoa</taxon>
        <taxon>Arthropoda</taxon>
        <taxon>Hexapoda</taxon>
        <taxon>Insecta</taxon>
        <taxon>Pterygota</taxon>
        <taxon>Neoptera</taxon>
        <taxon>Paraneoptera</taxon>
        <taxon>Hemiptera</taxon>
        <taxon>Sternorrhyncha</taxon>
        <taxon>Aphidomorpha</taxon>
        <taxon>Aphidoidea</taxon>
        <taxon>Aphididae</taxon>
        <taxon>Aphidini</taxon>
        <taxon>Schizaphis</taxon>
    </lineage>
</organism>
<keyword evidence="1" id="KW-0472">Membrane</keyword>
<feature type="transmembrane region" description="Helical" evidence="1">
    <location>
        <begin position="63"/>
        <end position="85"/>
    </location>
</feature>